<dbReference type="PANTHER" id="PTHR16301">
    <property type="entry name" value="IMPACT-RELATED"/>
    <property type="match status" value="1"/>
</dbReference>
<evidence type="ECO:0000259" key="3">
    <source>
        <dbReference type="Pfam" id="PF09186"/>
    </source>
</evidence>
<evidence type="ECO:0000313" key="4">
    <source>
        <dbReference type="EMBL" id="MFC4618536.1"/>
    </source>
</evidence>
<dbReference type="InterPro" id="IPR020568">
    <property type="entry name" value="Ribosomal_Su5_D2-typ_SF"/>
</dbReference>
<dbReference type="InterPro" id="IPR015796">
    <property type="entry name" value="Impact_YigZ-like"/>
</dbReference>
<dbReference type="PANTHER" id="PTHR16301:SF20">
    <property type="entry name" value="IMPACT FAMILY MEMBER YIGZ"/>
    <property type="match status" value="1"/>
</dbReference>
<dbReference type="InterPro" id="IPR015269">
    <property type="entry name" value="UPF0029_Impact_C"/>
</dbReference>
<dbReference type="Gene3D" id="3.30.70.240">
    <property type="match status" value="1"/>
</dbReference>
<dbReference type="Pfam" id="PF01205">
    <property type="entry name" value="Impact_N"/>
    <property type="match status" value="1"/>
</dbReference>
<dbReference type="SUPFAM" id="SSF54980">
    <property type="entry name" value="EF-G C-terminal domain-like"/>
    <property type="match status" value="1"/>
</dbReference>
<dbReference type="Proteomes" id="UP001596022">
    <property type="component" value="Unassembled WGS sequence"/>
</dbReference>
<evidence type="ECO:0000256" key="1">
    <source>
        <dbReference type="ARBA" id="ARBA00007665"/>
    </source>
</evidence>
<evidence type="ECO:0000259" key="2">
    <source>
        <dbReference type="Pfam" id="PF01205"/>
    </source>
</evidence>
<dbReference type="SUPFAM" id="SSF54211">
    <property type="entry name" value="Ribosomal protein S5 domain 2-like"/>
    <property type="match status" value="1"/>
</dbReference>
<proteinExistence type="inferred from homology"/>
<comment type="caution">
    <text evidence="4">The sequence shown here is derived from an EMBL/GenBank/DDBJ whole genome shotgun (WGS) entry which is preliminary data.</text>
</comment>
<name>A0ABV9GKA5_9BACL</name>
<feature type="domain" description="UPF0029" evidence="3">
    <location>
        <begin position="140"/>
        <end position="195"/>
    </location>
</feature>
<keyword evidence="5" id="KW-1185">Reference proteome</keyword>
<dbReference type="PROSITE" id="PS00910">
    <property type="entry name" value="UPF0029"/>
    <property type="match status" value="1"/>
</dbReference>
<accession>A0ABV9GKA5</accession>
<dbReference type="NCBIfam" id="TIGR00257">
    <property type="entry name" value="IMPACT_YIGZ"/>
    <property type="match status" value="1"/>
</dbReference>
<dbReference type="InterPro" id="IPR020569">
    <property type="entry name" value="UPF0029_Impact_CS"/>
</dbReference>
<dbReference type="Gene3D" id="3.30.230.30">
    <property type="entry name" value="Impact, N-terminal domain"/>
    <property type="match status" value="1"/>
</dbReference>
<reference evidence="5" key="1">
    <citation type="journal article" date="2019" name="Int. J. Syst. Evol. Microbiol.">
        <title>The Global Catalogue of Microorganisms (GCM) 10K type strain sequencing project: providing services to taxonomists for standard genome sequencing and annotation.</title>
        <authorList>
            <consortium name="The Broad Institute Genomics Platform"/>
            <consortium name="The Broad Institute Genome Sequencing Center for Infectious Disease"/>
            <person name="Wu L."/>
            <person name="Ma J."/>
        </authorList>
    </citation>
    <scope>NUCLEOTIDE SEQUENCE [LARGE SCALE GENOMIC DNA]</scope>
    <source>
        <strain evidence="5">CGMCC 1.16306</strain>
    </source>
</reference>
<dbReference type="InterPro" id="IPR001498">
    <property type="entry name" value="Impact_N"/>
</dbReference>
<gene>
    <name evidence="4" type="ORF">ACFO4N_07280</name>
</gene>
<dbReference type="EMBL" id="JBHSFW010000002">
    <property type="protein sequence ID" value="MFC4618536.1"/>
    <property type="molecule type" value="Genomic_DNA"/>
</dbReference>
<organism evidence="4 5">
    <name type="scientific">Camelliibacillus cellulosilyticus</name>
    <dbReference type="NCBI Taxonomy" id="2174486"/>
    <lineage>
        <taxon>Bacteria</taxon>
        <taxon>Bacillati</taxon>
        <taxon>Bacillota</taxon>
        <taxon>Bacilli</taxon>
        <taxon>Bacillales</taxon>
        <taxon>Sporolactobacillaceae</taxon>
        <taxon>Camelliibacillus</taxon>
    </lineage>
</organism>
<comment type="similarity">
    <text evidence="1">Belongs to the IMPACT family.</text>
</comment>
<protein>
    <submittedName>
        <fullName evidence="4">YigZ family protein</fullName>
    </submittedName>
</protein>
<dbReference type="Pfam" id="PF09186">
    <property type="entry name" value="DUF1949"/>
    <property type="match status" value="1"/>
</dbReference>
<evidence type="ECO:0000313" key="5">
    <source>
        <dbReference type="Proteomes" id="UP001596022"/>
    </source>
</evidence>
<dbReference type="InterPro" id="IPR023582">
    <property type="entry name" value="Impact"/>
</dbReference>
<feature type="domain" description="Impact N-terminal" evidence="2">
    <location>
        <begin position="19"/>
        <end position="124"/>
    </location>
</feature>
<dbReference type="InterPro" id="IPR036956">
    <property type="entry name" value="Impact_N_sf"/>
</dbReference>
<sequence length="212" mass="23504">MSISYYTIKQTATDELIIQKSRFIGHIFRINSEQEARDIIERIRKTHWKANHNCYAYVVGDNQAVQKASDDGEPSGTAGIPILEVIKKKALNDCLIVVTRYFGGIKLGAGGLIRAYSKSAAAAIDAAGIVQRVPMSLFKVVVEYPLYGTVENALKLSDHIVSDTVFEARVKIIVAVRSDEADEFVDWMTNLCNGQCEIQLMEETSLEVDVTT</sequence>
<dbReference type="InterPro" id="IPR035647">
    <property type="entry name" value="EFG_III/V"/>
</dbReference>
<dbReference type="RefSeq" id="WP_376845585.1">
    <property type="nucleotide sequence ID" value="NZ_JBHSFW010000002.1"/>
</dbReference>